<feature type="transmembrane region" description="Helical" evidence="1">
    <location>
        <begin position="12"/>
        <end position="38"/>
    </location>
</feature>
<evidence type="ECO:0000256" key="1">
    <source>
        <dbReference type="SAM" id="Phobius"/>
    </source>
</evidence>
<keyword evidence="1" id="KW-0472">Membrane</keyword>
<sequence length="77" mass="9016">MIWKIAQKEFLLNLMTFKFTVGTILCVVLMSVFMPVLVNDYQLRLQEYNENVTDTQADLRTAKVYMNINMVGGRYMV</sequence>
<dbReference type="AlphaFoldDB" id="X0SEA1"/>
<reference evidence="2" key="1">
    <citation type="journal article" date="2014" name="Front. Microbiol.">
        <title>High frequency of phylogenetically diverse reductive dehalogenase-homologous genes in deep subseafloor sedimentary metagenomes.</title>
        <authorList>
            <person name="Kawai M."/>
            <person name="Futagami T."/>
            <person name="Toyoda A."/>
            <person name="Takaki Y."/>
            <person name="Nishi S."/>
            <person name="Hori S."/>
            <person name="Arai W."/>
            <person name="Tsubouchi T."/>
            <person name="Morono Y."/>
            <person name="Uchiyama I."/>
            <person name="Ito T."/>
            <person name="Fujiyama A."/>
            <person name="Inagaki F."/>
            <person name="Takami H."/>
        </authorList>
    </citation>
    <scope>NUCLEOTIDE SEQUENCE</scope>
    <source>
        <strain evidence="2">Expedition CK06-06</strain>
    </source>
</reference>
<dbReference type="EMBL" id="BARS01008474">
    <property type="protein sequence ID" value="GAF79334.1"/>
    <property type="molecule type" value="Genomic_DNA"/>
</dbReference>
<evidence type="ECO:0000313" key="2">
    <source>
        <dbReference type="EMBL" id="GAF79334.1"/>
    </source>
</evidence>
<comment type="caution">
    <text evidence="2">The sequence shown here is derived from an EMBL/GenBank/DDBJ whole genome shotgun (WGS) entry which is preliminary data.</text>
</comment>
<proteinExistence type="predicted"/>
<organism evidence="2">
    <name type="scientific">marine sediment metagenome</name>
    <dbReference type="NCBI Taxonomy" id="412755"/>
    <lineage>
        <taxon>unclassified sequences</taxon>
        <taxon>metagenomes</taxon>
        <taxon>ecological metagenomes</taxon>
    </lineage>
</organism>
<accession>X0SEA1</accession>
<gene>
    <name evidence="2" type="ORF">S01H1_16151</name>
</gene>
<name>X0SEA1_9ZZZZ</name>
<keyword evidence="1" id="KW-1133">Transmembrane helix</keyword>
<feature type="non-terminal residue" evidence="2">
    <location>
        <position position="77"/>
    </location>
</feature>
<keyword evidence="1" id="KW-0812">Transmembrane</keyword>
<protein>
    <submittedName>
        <fullName evidence="2">Uncharacterized protein</fullName>
    </submittedName>
</protein>